<comment type="catalytic activity">
    <reaction evidence="11 12">
        <text>tRNA(Ser) + L-serine + ATP = L-seryl-tRNA(Ser) + AMP + diphosphate + H(+)</text>
        <dbReference type="Rhea" id="RHEA:12292"/>
        <dbReference type="Rhea" id="RHEA-COMP:9669"/>
        <dbReference type="Rhea" id="RHEA-COMP:9703"/>
        <dbReference type="ChEBI" id="CHEBI:15378"/>
        <dbReference type="ChEBI" id="CHEBI:30616"/>
        <dbReference type="ChEBI" id="CHEBI:33019"/>
        <dbReference type="ChEBI" id="CHEBI:33384"/>
        <dbReference type="ChEBI" id="CHEBI:78442"/>
        <dbReference type="ChEBI" id="CHEBI:78533"/>
        <dbReference type="ChEBI" id="CHEBI:456215"/>
        <dbReference type="EC" id="6.1.1.11"/>
    </reaction>
</comment>
<comment type="domain">
    <text evidence="12">Consists of two distinct domains, a catalytic core and a N-terminal extension that is involved in tRNA binding.</text>
</comment>
<gene>
    <name evidence="12 17" type="primary">serS</name>
    <name evidence="17" type="ORF">GCM10011498_23110</name>
</gene>
<keyword evidence="4 12" id="KW-0963">Cytoplasm</keyword>
<feature type="binding site" evidence="12 13">
    <location>
        <position position="285"/>
    </location>
    <ligand>
        <name>L-serine</name>
        <dbReference type="ChEBI" id="CHEBI:33384"/>
    </ligand>
</feature>
<dbReference type="GO" id="GO:0006434">
    <property type="term" value="P:seryl-tRNA aminoacylation"/>
    <property type="evidence" value="ECO:0007669"/>
    <property type="project" value="UniProtKB-UniRule"/>
</dbReference>
<dbReference type="AlphaFoldDB" id="A0A916VRA6"/>
<evidence type="ECO:0000256" key="13">
    <source>
        <dbReference type="PIRSR" id="PIRSR001529-1"/>
    </source>
</evidence>
<dbReference type="InterPro" id="IPR006195">
    <property type="entry name" value="aa-tRNA-synth_II"/>
</dbReference>
<dbReference type="InterPro" id="IPR042103">
    <property type="entry name" value="SerRS_1_N_sf"/>
</dbReference>
<sequence length="430" mass="47398">MHDIRLIRDNPEGFDAALAKRGLAPMSSQILALDESRRTKITAAEKALADRNAASKQVGAAKAKGDEAEFERLRALVADKKAEIATLEEEAKAEDQRLQDLLATIPNLPHEDVPLGVDENDNVELHTWGTPKAFDFKPVEHFELPAVQDGMDFEMAAKLSGSRFVVMSGAVARVHRALAQFMIDTHTSENGLTEVNTPVLVRDEAMMGTGQLPKFAEDSYQTTNGWWLIPTSEVTLTNLAAGEMMEESTLPRRYTAHSLCFRSEAGSAGRDTSGMLRQHQFEKVEMVSVTRPEDSLDELDRMTKCAEGILERLELPYRTVVLCTGDIGFGARKTHDIEVWLPGQDAYREISSCSVCGDFQARRMNARFKRTGEKKPEFVHTLNGSGLAVGRCLIAVLENGQQEDGSVKLPEALHPWLGGKTMITADGKMA</sequence>
<feature type="binding site" evidence="12">
    <location>
        <begin position="231"/>
        <end position="233"/>
    </location>
    <ligand>
        <name>L-serine</name>
        <dbReference type="ChEBI" id="CHEBI:33384"/>
    </ligand>
</feature>
<reference evidence="17" key="1">
    <citation type="journal article" date="2014" name="Int. J. Syst. Evol. Microbiol.">
        <title>Complete genome sequence of Corynebacterium casei LMG S-19264T (=DSM 44701T), isolated from a smear-ripened cheese.</title>
        <authorList>
            <consortium name="US DOE Joint Genome Institute (JGI-PGF)"/>
            <person name="Walter F."/>
            <person name="Albersmeier A."/>
            <person name="Kalinowski J."/>
            <person name="Ruckert C."/>
        </authorList>
    </citation>
    <scope>NUCLEOTIDE SEQUENCE</scope>
    <source>
        <strain evidence="17">CGMCC 1.15880</strain>
    </source>
</reference>
<keyword evidence="8 12" id="KW-0648">Protein biosynthesis</keyword>
<dbReference type="PANTHER" id="PTHR43697:SF1">
    <property type="entry name" value="SERINE--TRNA LIGASE"/>
    <property type="match status" value="1"/>
</dbReference>
<evidence type="ECO:0000256" key="10">
    <source>
        <dbReference type="ARBA" id="ARBA00047929"/>
    </source>
</evidence>
<feature type="binding site" evidence="13">
    <location>
        <position position="231"/>
    </location>
    <ligand>
        <name>L-serine</name>
        <dbReference type="ChEBI" id="CHEBI:33384"/>
    </ligand>
</feature>
<comment type="caution">
    <text evidence="17">The sequence shown here is derived from an EMBL/GenBank/DDBJ whole genome shotgun (WGS) entry which is preliminary data.</text>
</comment>
<keyword evidence="5 12" id="KW-0436">Ligase</keyword>
<comment type="subunit">
    <text evidence="12">Homodimer. The tRNA molecule binds across the dimer.</text>
</comment>
<dbReference type="PANTHER" id="PTHR43697">
    <property type="entry name" value="SERYL-TRNA SYNTHETASE"/>
    <property type="match status" value="1"/>
</dbReference>
<dbReference type="InterPro" id="IPR045864">
    <property type="entry name" value="aa-tRNA-synth_II/BPL/LPL"/>
</dbReference>
<dbReference type="HAMAP" id="MF_00176">
    <property type="entry name" value="Ser_tRNA_synth_type1"/>
    <property type="match status" value="1"/>
</dbReference>
<dbReference type="PRINTS" id="PR00981">
    <property type="entry name" value="TRNASYNTHSER"/>
</dbReference>
<feature type="binding site" evidence="13">
    <location>
        <position position="262"/>
    </location>
    <ligand>
        <name>L-serine</name>
        <dbReference type="ChEBI" id="CHEBI:33384"/>
    </ligand>
</feature>
<evidence type="ECO:0000256" key="7">
    <source>
        <dbReference type="ARBA" id="ARBA00022840"/>
    </source>
</evidence>
<dbReference type="InterPro" id="IPR015866">
    <property type="entry name" value="Ser-tRNA-synth_1_N"/>
</dbReference>
<dbReference type="SUPFAM" id="SSF46589">
    <property type="entry name" value="tRNA-binding arm"/>
    <property type="match status" value="1"/>
</dbReference>
<evidence type="ECO:0000256" key="14">
    <source>
        <dbReference type="PIRSR" id="PIRSR001529-2"/>
    </source>
</evidence>
<evidence type="ECO:0000256" key="15">
    <source>
        <dbReference type="SAM" id="Coils"/>
    </source>
</evidence>
<dbReference type="Pfam" id="PF00587">
    <property type="entry name" value="tRNA-synt_2b"/>
    <property type="match status" value="1"/>
</dbReference>
<dbReference type="GO" id="GO:0004828">
    <property type="term" value="F:serine-tRNA ligase activity"/>
    <property type="evidence" value="ECO:0007669"/>
    <property type="project" value="UniProtKB-UniRule"/>
</dbReference>
<dbReference type="Proteomes" id="UP000628017">
    <property type="component" value="Unassembled WGS sequence"/>
</dbReference>
<reference evidence="17" key="2">
    <citation type="submission" date="2020-09" db="EMBL/GenBank/DDBJ databases">
        <authorList>
            <person name="Sun Q."/>
            <person name="Zhou Y."/>
        </authorList>
    </citation>
    <scope>NUCLEOTIDE SEQUENCE</scope>
    <source>
        <strain evidence="17">CGMCC 1.15880</strain>
    </source>
</reference>
<dbReference type="Gene3D" id="1.10.287.40">
    <property type="entry name" value="Serine-tRNA synthetase, tRNA binding domain"/>
    <property type="match status" value="1"/>
</dbReference>
<evidence type="ECO:0000256" key="1">
    <source>
        <dbReference type="ARBA" id="ARBA00004496"/>
    </source>
</evidence>
<keyword evidence="6 12" id="KW-0547">Nucleotide-binding</keyword>
<evidence type="ECO:0000313" key="18">
    <source>
        <dbReference type="Proteomes" id="UP000628017"/>
    </source>
</evidence>
<feature type="binding site" evidence="12">
    <location>
        <position position="385"/>
    </location>
    <ligand>
        <name>L-serine</name>
        <dbReference type="ChEBI" id="CHEBI:33384"/>
    </ligand>
</feature>
<comment type="similarity">
    <text evidence="3 12">Belongs to the class-II aminoacyl-tRNA synthetase family. Type-1 seryl-tRNA synthetase subfamily.</text>
</comment>
<feature type="domain" description="Aminoacyl-transfer RNA synthetases class-II family profile" evidence="16">
    <location>
        <begin position="173"/>
        <end position="410"/>
    </location>
</feature>
<comment type="catalytic activity">
    <reaction evidence="10 12">
        <text>tRNA(Sec) + L-serine + ATP = L-seryl-tRNA(Sec) + AMP + diphosphate + H(+)</text>
        <dbReference type="Rhea" id="RHEA:42580"/>
        <dbReference type="Rhea" id="RHEA-COMP:9742"/>
        <dbReference type="Rhea" id="RHEA-COMP:10128"/>
        <dbReference type="ChEBI" id="CHEBI:15378"/>
        <dbReference type="ChEBI" id="CHEBI:30616"/>
        <dbReference type="ChEBI" id="CHEBI:33019"/>
        <dbReference type="ChEBI" id="CHEBI:33384"/>
        <dbReference type="ChEBI" id="CHEBI:78442"/>
        <dbReference type="ChEBI" id="CHEBI:78533"/>
        <dbReference type="ChEBI" id="CHEBI:456215"/>
        <dbReference type="EC" id="6.1.1.11"/>
    </reaction>
</comment>
<evidence type="ECO:0000256" key="5">
    <source>
        <dbReference type="ARBA" id="ARBA00022598"/>
    </source>
</evidence>
<keyword evidence="7 12" id="KW-0067">ATP-binding</keyword>
<keyword evidence="18" id="KW-1185">Reference proteome</keyword>
<evidence type="ECO:0000313" key="17">
    <source>
        <dbReference type="EMBL" id="GGA21766.1"/>
    </source>
</evidence>
<feature type="coiled-coil region" evidence="15">
    <location>
        <begin position="70"/>
        <end position="104"/>
    </location>
</feature>
<dbReference type="CDD" id="cd00770">
    <property type="entry name" value="SerRS_core"/>
    <property type="match status" value="1"/>
</dbReference>
<dbReference type="RefSeq" id="WP_188675258.1">
    <property type="nucleotide sequence ID" value="NZ_BMKA01000003.1"/>
</dbReference>
<dbReference type="EMBL" id="BMKA01000003">
    <property type="protein sequence ID" value="GGA21766.1"/>
    <property type="molecule type" value="Genomic_DNA"/>
</dbReference>
<organism evidence="17 18">
    <name type="scientific">Neptunicoccus cionae</name>
    <dbReference type="NCBI Taxonomy" id="2035344"/>
    <lineage>
        <taxon>Bacteria</taxon>
        <taxon>Pseudomonadati</taxon>
        <taxon>Pseudomonadota</taxon>
        <taxon>Alphaproteobacteria</taxon>
        <taxon>Rhodobacterales</taxon>
        <taxon>Paracoccaceae</taxon>
        <taxon>Neptunicoccus</taxon>
    </lineage>
</organism>
<evidence type="ECO:0000256" key="4">
    <source>
        <dbReference type="ARBA" id="ARBA00022490"/>
    </source>
</evidence>
<evidence type="ECO:0000256" key="9">
    <source>
        <dbReference type="ARBA" id="ARBA00023146"/>
    </source>
</evidence>
<dbReference type="Gene3D" id="3.30.930.10">
    <property type="entry name" value="Bira Bifunctional Protein, Domain 2"/>
    <property type="match status" value="1"/>
</dbReference>
<dbReference type="GO" id="GO:0016260">
    <property type="term" value="P:selenocysteine biosynthetic process"/>
    <property type="evidence" value="ECO:0007669"/>
    <property type="project" value="UniProtKB-UniRule"/>
</dbReference>
<dbReference type="Pfam" id="PF02403">
    <property type="entry name" value="Seryl_tRNA_N"/>
    <property type="match status" value="1"/>
</dbReference>
<dbReference type="InterPro" id="IPR002317">
    <property type="entry name" value="Ser-tRNA-ligase_type_1"/>
</dbReference>
<evidence type="ECO:0000256" key="8">
    <source>
        <dbReference type="ARBA" id="ARBA00022917"/>
    </source>
</evidence>
<dbReference type="NCBIfam" id="TIGR00414">
    <property type="entry name" value="serS"/>
    <property type="match status" value="1"/>
</dbReference>
<keyword evidence="15" id="KW-0175">Coiled coil</keyword>
<dbReference type="SUPFAM" id="SSF55681">
    <property type="entry name" value="Class II aaRS and biotin synthetases"/>
    <property type="match status" value="1"/>
</dbReference>
<dbReference type="PROSITE" id="PS50862">
    <property type="entry name" value="AA_TRNA_LIGASE_II"/>
    <property type="match status" value="1"/>
</dbReference>
<protein>
    <recommendedName>
        <fullName evidence="12">Serine--tRNA ligase</fullName>
        <ecNumber evidence="12">6.1.1.11</ecNumber>
    </recommendedName>
    <alternativeName>
        <fullName evidence="12">Seryl-tRNA synthetase</fullName>
        <shortName evidence="12">SerRS</shortName>
    </alternativeName>
    <alternativeName>
        <fullName evidence="12">Seryl-tRNA(Ser/Sec) synthetase</fullName>
    </alternativeName>
</protein>
<comment type="caution">
    <text evidence="12">Lacks conserved residue(s) required for the propagation of feature annotation.</text>
</comment>
<name>A0A916VRA6_9RHOB</name>
<comment type="pathway">
    <text evidence="2 12">Aminoacyl-tRNA biosynthesis; selenocysteinyl-tRNA(Sec) biosynthesis; L-seryl-tRNA(Sec) from L-serine and tRNA(Sec): step 1/1.</text>
</comment>
<dbReference type="InterPro" id="IPR010978">
    <property type="entry name" value="tRNA-bd_arm"/>
</dbReference>
<comment type="subcellular location">
    <subcellularLocation>
        <location evidence="1 12">Cytoplasm</location>
    </subcellularLocation>
</comment>
<evidence type="ECO:0000256" key="11">
    <source>
        <dbReference type="ARBA" id="ARBA00048823"/>
    </source>
</evidence>
<accession>A0A916VRA6</accession>
<comment type="function">
    <text evidence="12">Catalyzes the attachment of serine to tRNA(Ser). Is also able to aminoacylate tRNA(Sec) with serine, to form the misacylated tRNA L-seryl-tRNA(Sec), which will be further converted into selenocysteinyl-tRNA(Sec).</text>
</comment>
<dbReference type="InterPro" id="IPR033729">
    <property type="entry name" value="SerRS_core"/>
</dbReference>
<evidence type="ECO:0000256" key="6">
    <source>
        <dbReference type="ARBA" id="ARBA00022741"/>
    </source>
</evidence>
<evidence type="ECO:0000256" key="3">
    <source>
        <dbReference type="ARBA" id="ARBA00010728"/>
    </source>
</evidence>
<feature type="binding site" evidence="13">
    <location>
        <position position="383"/>
    </location>
    <ligand>
        <name>L-serine</name>
        <dbReference type="ChEBI" id="CHEBI:33384"/>
    </ligand>
</feature>
<evidence type="ECO:0000256" key="12">
    <source>
        <dbReference type="HAMAP-Rule" id="MF_00176"/>
    </source>
</evidence>
<dbReference type="PIRSF" id="PIRSF001529">
    <property type="entry name" value="Ser-tRNA-synth_IIa"/>
    <property type="match status" value="1"/>
</dbReference>
<dbReference type="GO" id="GO:0005524">
    <property type="term" value="F:ATP binding"/>
    <property type="evidence" value="ECO:0007669"/>
    <property type="project" value="UniProtKB-UniRule"/>
</dbReference>
<keyword evidence="9 12" id="KW-0030">Aminoacyl-tRNA synthetase</keyword>
<feature type="binding site" evidence="12 14">
    <location>
        <begin position="349"/>
        <end position="352"/>
    </location>
    <ligand>
        <name>ATP</name>
        <dbReference type="ChEBI" id="CHEBI:30616"/>
    </ligand>
</feature>
<evidence type="ECO:0000256" key="2">
    <source>
        <dbReference type="ARBA" id="ARBA00005045"/>
    </source>
</evidence>
<feature type="binding site" evidence="12 14">
    <location>
        <begin position="262"/>
        <end position="264"/>
    </location>
    <ligand>
        <name>ATP</name>
        <dbReference type="ChEBI" id="CHEBI:30616"/>
    </ligand>
</feature>
<dbReference type="GO" id="GO:0005737">
    <property type="term" value="C:cytoplasm"/>
    <property type="evidence" value="ECO:0007669"/>
    <property type="project" value="UniProtKB-SubCell"/>
</dbReference>
<proteinExistence type="inferred from homology"/>
<dbReference type="InterPro" id="IPR002314">
    <property type="entry name" value="aa-tRNA-synt_IIb"/>
</dbReference>
<dbReference type="EC" id="6.1.1.11" evidence="12"/>
<evidence type="ECO:0000259" key="16">
    <source>
        <dbReference type="PROSITE" id="PS50862"/>
    </source>
</evidence>